<dbReference type="RefSeq" id="WP_161141507.1">
    <property type="nucleotide sequence ID" value="NZ_SPKJ01000062.1"/>
</dbReference>
<dbReference type="OrthoDB" id="9773738at2"/>
<dbReference type="EMBL" id="SPKJ01000062">
    <property type="protein sequence ID" value="MYZ49164.1"/>
    <property type="molecule type" value="Genomic_DNA"/>
</dbReference>
<evidence type="ECO:0000313" key="7">
    <source>
        <dbReference type="EMBL" id="MYZ49164.1"/>
    </source>
</evidence>
<evidence type="ECO:0000256" key="2">
    <source>
        <dbReference type="ARBA" id="ARBA00007749"/>
    </source>
</evidence>
<dbReference type="PANTHER" id="PTHR42978:SF7">
    <property type="entry name" value="METALLO-HYDROLASE RV2300C-RELATED"/>
    <property type="match status" value="1"/>
</dbReference>
<dbReference type="Gene3D" id="3.60.15.10">
    <property type="entry name" value="Ribonuclease Z/Hydroxyacylglutathione hydrolase-like"/>
    <property type="match status" value="1"/>
</dbReference>
<dbReference type="PANTHER" id="PTHR42978">
    <property type="entry name" value="QUORUM-QUENCHING LACTONASE YTNP-RELATED-RELATED"/>
    <property type="match status" value="1"/>
</dbReference>
<dbReference type="Pfam" id="PF00753">
    <property type="entry name" value="Lactamase_B"/>
    <property type="match status" value="1"/>
</dbReference>
<dbReference type="InterPro" id="IPR051013">
    <property type="entry name" value="MBL_superfamily_lactonases"/>
</dbReference>
<dbReference type="GO" id="GO:0016787">
    <property type="term" value="F:hydrolase activity"/>
    <property type="evidence" value="ECO:0007669"/>
    <property type="project" value="UniProtKB-KW"/>
</dbReference>
<sequence>MRLDDYTIDVLVQGFPGKAVCHGGLGWSTVALLRGGSRTILVDVGAFGMRKTILERLARHGLKPEDITDVVLTHCHYDHSVNWVTFPAARIFIGGDELDWAQTVPFGQTIVPELYVRELVACERLVRVKAGDVPLPGLVAHPTPGHTPGHLVYVLEGSAHDVIFTGDAAKNRAELVCGEADLTMDARASAESIAFIMELWRKRPGTILIPGHDVPMVLGADGPDYIDERRAGISAWFGDTLEEVTVFEFG</sequence>
<protein>
    <submittedName>
        <fullName evidence="7">MBL fold metallo-hydrolase</fullName>
    </submittedName>
</protein>
<gene>
    <name evidence="7" type="ORF">E4O86_15735</name>
</gene>
<evidence type="ECO:0000256" key="3">
    <source>
        <dbReference type="ARBA" id="ARBA00022723"/>
    </source>
</evidence>
<dbReference type="Proteomes" id="UP000773614">
    <property type="component" value="Unassembled WGS sequence"/>
</dbReference>
<evidence type="ECO:0000259" key="6">
    <source>
        <dbReference type="SMART" id="SM00849"/>
    </source>
</evidence>
<evidence type="ECO:0000313" key="8">
    <source>
        <dbReference type="Proteomes" id="UP000773614"/>
    </source>
</evidence>
<comment type="caution">
    <text evidence="7">The sequence shown here is derived from an EMBL/GenBank/DDBJ whole genome shotgun (WGS) entry which is preliminary data.</text>
</comment>
<evidence type="ECO:0000256" key="5">
    <source>
        <dbReference type="ARBA" id="ARBA00022833"/>
    </source>
</evidence>
<evidence type="ECO:0000256" key="1">
    <source>
        <dbReference type="ARBA" id="ARBA00001947"/>
    </source>
</evidence>
<keyword evidence="4" id="KW-0378">Hydrolase</keyword>
<accession>A0A964T679</accession>
<organism evidence="7 8">
    <name type="scientific">Propylenella binzhouense</name>
    <dbReference type="NCBI Taxonomy" id="2555902"/>
    <lineage>
        <taxon>Bacteria</taxon>
        <taxon>Pseudomonadati</taxon>
        <taxon>Pseudomonadota</taxon>
        <taxon>Alphaproteobacteria</taxon>
        <taxon>Hyphomicrobiales</taxon>
        <taxon>Propylenellaceae</taxon>
        <taxon>Propylenella</taxon>
    </lineage>
</organism>
<proteinExistence type="inferred from homology"/>
<dbReference type="InterPro" id="IPR036866">
    <property type="entry name" value="RibonucZ/Hydroxyglut_hydro"/>
</dbReference>
<dbReference type="GO" id="GO:0046872">
    <property type="term" value="F:metal ion binding"/>
    <property type="evidence" value="ECO:0007669"/>
    <property type="project" value="UniProtKB-KW"/>
</dbReference>
<dbReference type="AlphaFoldDB" id="A0A964T679"/>
<keyword evidence="8" id="KW-1185">Reference proteome</keyword>
<dbReference type="SUPFAM" id="SSF56281">
    <property type="entry name" value="Metallo-hydrolase/oxidoreductase"/>
    <property type="match status" value="1"/>
</dbReference>
<dbReference type="InterPro" id="IPR001279">
    <property type="entry name" value="Metallo-B-lactamas"/>
</dbReference>
<reference evidence="7" key="1">
    <citation type="submission" date="2019-03" db="EMBL/GenBank/DDBJ databases">
        <title>Afifella sp. nov., isolated from activated sludge.</title>
        <authorList>
            <person name="Li Q."/>
            <person name="Liu Y."/>
        </authorList>
    </citation>
    <scope>NUCLEOTIDE SEQUENCE</scope>
    <source>
        <strain evidence="7">L72</strain>
    </source>
</reference>
<feature type="domain" description="Metallo-beta-lactamase" evidence="6">
    <location>
        <begin position="27"/>
        <end position="212"/>
    </location>
</feature>
<comment type="similarity">
    <text evidence="2">Belongs to the metallo-beta-lactamase superfamily.</text>
</comment>
<name>A0A964T679_9HYPH</name>
<keyword evidence="3" id="KW-0479">Metal-binding</keyword>
<dbReference type="SMART" id="SM00849">
    <property type="entry name" value="Lactamase_B"/>
    <property type="match status" value="1"/>
</dbReference>
<evidence type="ECO:0000256" key="4">
    <source>
        <dbReference type="ARBA" id="ARBA00022801"/>
    </source>
</evidence>
<keyword evidence="5" id="KW-0862">Zinc</keyword>
<comment type="cofactor">
    <cofactor evidence="1">
        <name>Zn(2+)</name>
        <dbReference type="ChEBI" id="CHEBI:29105"/>
    </cofactor>
</comment>